<keyword evidence="3" id="KW-1003">Cell membrane</keyword>
<evidence type="ECO:0000256" key="10">
    <source>
        <dbReference type="ARBA" id="ARBA00038388"/>
    </source>
</evidence>
<reference evidence="13 14" key="1">
    <citation type="submission" date="2024-01" db="EMBL/GenBank/DDBJ databases">
        <authorList>
            <person name="Botero Cardona J."/>
        </authorList>
    </citation>
    <scope>NUCLEOTIDE SEQUENCE [LARGE SCALE GENOMIC DNA]</scope>
    <source>
        <strain evidence="13 14">LMG 33000</strain>
    </source>
</reference>
<gene>
    <name evidence="13" type="ORF">R54876_GBNLAHCA_00538</name>
</gene>
<keyword evidence="6" id="KW-0547">Nucleotide-binding</keyword>
<dbReference type="InterPro" id="IPR017871">
    <property type="entry name" value="ABC_transporter-like_CS"/>
</dbReference>
<dbReference type="InterPro" id="IPR003838">
    <property type="entry name" value="ABC3_permease_C"/>
</dbReference>
<dbReference type="Gene3D" id="3.40.50.300">
    <property type="entry name" value="P-loop containing nucleotide triphosphate hydrolases"/>
    <property type="match status" value="1"/>
</dbReference>
<dbReference type="InterPro" id="IPR003593">
    <property type="entry name" value="AAA+_ATPase"/>
</dbReference>
<sequence length="662" mass="71922">MAFLELRDIYKSYFLGQQEFPVLKGINLSFDKGEFVSILGESGGGKTTLMNIIGGLDRRFSGTVKVNGKEINHHHAKDLDLYRRQTVGYIFQSFNLINYQTNLENVETSLNMTTLSRGQRKKRAMALLEKVGLGEHANKYPSQLSGGQKQRVAIARALAGDPEILIADEPTGALDSVNTREVLELLDQIAKEGKLVIVVTHSQEVADFGTEIVHMEDGQIGSTQRLKPAYPAPAFSGRDRGVRSRPLSRRTIWDMAYDHLKFKRFQNFMIILGSSIGLGAVILFLGLGSGVKGYMTKQITDSVNPNYPTVTKHVSTQKNASSDDESEAEQEAWQNNYSALTMSSDMVAKLGKINHVEATYPGYTFSSVNFTVGDQKKTSSYQSWSPAIQSSMIKAGTKPTKTDEIVIPQDFAEKINKQWKSVIGQTVKISFTGYDTNNQPVTVNSSAKVVGITKANSSIFASDASDIKSALTSAGANADANYVPVKVDSTTNVKQVTSAIKKLKDSNKNQIFEASSAGDILSQINTITSLASKLLAAIAGISLIVSAIMIIVTTYMSVAERTQEIGVLRALGGRAKDVRGLFTNEALLMGLIAAVIAIVVALLVQALMNLALNSLIHYNIVQISFGNIIFTVIIAIVIAWLASYVPSRQAARLNTIDALASN</sequence>
<evidence type="ECO:0000256" key="3">
    <source>
        <dbReference type="ARBA" id="ARBA00022475"/>
    </source>
</evidence>
<feature type="transmembrane region" description="Helical" evidence="11">
    <location>
        <begin position="268"/>
        <end position="288"/>
    </location>
</feature>
<proteinExistence type="inferred from homology"/>
<keyword evidence="9 11" id="KW-0472">Membrane</keyword>
<evidence type="ECO:0000256" key="7">
    <source>
        <dbReference type="ARBA" id="ARBA00022840"/>
    </source>
</evidence>
<evidence type="ECO:0000256" key="11">
    <source>
        <dbReference type="SAM" id="Phobius"/>
    </source>
</evidence>
<dbReference type="EMBL" id="CAWVOH010000001">
    <property type="protein sequence ID" value="CAK8053979.1"/>
    <property type="molecule type" value="Genomic_DNA"/>
</dbReference>
<dbReference type="PROSITE" id="PS00211">
    <property type="entry name" value="ABC_TRANSPORTER_1"/>
    <property type="match status" value="1"/>
</dbReference>
<dbReference type="SUPFAM" id="SSF52540">
    <property type="entry name" value="P-loop containing nucleoside triphosphate hydrolases"/>
    <property type="match status" value="1"/>
</dbReference>
<comment type="caution">
    <text evidence="13">The sequence shown here is derived from an EMBL/GenBank/DDBJ whole genome shotgun (WGS) entry which is preliminary data.</text>
</comment>
<dbReference type="Pfam" id="PF02687">
    <property type="entry name" value="FtsX"/>
    <property type="match status" value="1"/>
</dbReference>
<dbReference type="SMART" id="SM00382">
    <property type="entry name" value="AAA"/>
    <property type="match status" value="1"/>
</dbReference>
<evidence type="ECO:0000256" key="5">
    <source>
        <dbReference type="ARBA" id="ARBA00022692"/>
    </source>
</evidence>
<evidence type="ECO:0000256" key="1">
    <source>
        <dbReference type="ARBA" id="ARBA00004429"/>
    </source>
</evidence>
<evidence type="ECO:0000313" key="13">
    <source>
        <dbReference type="EMBL" id="CAK8053979.1"/>
    </source>
</evidence>
<keyword evidence="14" id="KW-1185">Reference proteome</keyword>
<feature type="domain" description="ABC transporter" evidence="12">
    <location>
        <begin position="4"/>
        <end position="242"/>
    </location>
</feature>
<dbReference type="Pfam" id="PF00005">
    <property type="entry name" value="ABC_tran"/>
    <property type="match status" value="1"/>
</dbReference>
<evidence type="ECO:0000256" key="9">
    <source>
        <dbReference type="ARBA" id="ARBA00023136"/>
    </source>
</evidence>
<organism evidence="13 14">
    <name type="scientific">Eupransor demetentiae</name>
    <dbReference type="NCBI Taxonomy" id="3109584"/>
    <lineage>
        <taxon>Bacteria</taxon>
        <taxon>Bacillati</taxon>
        <taxon>Bacillota</taxon>
        <taxon>Bacilli</taxon>
        <taxon>Lactobacillales</taxon>
        <taxon>Lactobacillaceae</taxon>
        <taxon>Eupransor</taxon>
    </lineage>
</organism>
<keyword evidence="4" id="KW-0997">Cell inner membrane</keyword>
<evidence type="ECO:0000259" key="12">
    <source>
        <dbReference type="PROSITE" id="PS50893"/>
    </source>
</evidence>
<dbReference type="CDD" id="cd03255">
    <property type="entry name" value="ABC_MJ0796_LolCDE_FtsE"/>
    <property type="match status" value="1"/>
</dbReference>
<dbReference type="Proteomes" id="UP001314241">
    <property type="component" value="Unassembled WGS sequence"/>
</dbReference>
<feature type="transmembrane region" description="Helical" evidence="11">
    <location>
        <begin position="534"/>
        <end position="555"/>
    </location>
</feature>
<dbReference type="Pfam" id="PF12704">
    <property type="entry name" value="MacB_PCD"/>
    <property type="match status" value="1"/>
</dbReference>
<evidence type="ECO:0000256" key="8">
    <source>
        <dbReference type="ARBA" id="ARBA00022989"/>
    </source>
</evidence>
<dbReference type="RefSeq" id="WP_349641524.1">
    <property type="nucleotide sequence ID" value="NZ_CAWVOH010000001.1"/>
</dbReference>
<feature type="transmembrane region" description="Helical" evidence="11">
    <location>
        <begin position="586"/>
        <end position="608"/>
    </location>
</feature>
<name>A0ABP0ENV8_9LACO</name>
<comment type="similarity">
    <text evidence="10">Belongs to the ABC transporter superfamily. Macrolide exporter (TC 3.A.1.122) family.</text>
</comment>
<dbReference type="InterPro" id="IPR017911">
    <property type="entry name" value="MacB-like_ATP-bd"/>
</dbReference>
<comment type="subcellular location">
    <subcellularLocation>
        <location evidence="1">Cell inner membrane</location>
        <topology evidence="1">Multi-pass membrane protein</topology>
    </subcellularLocation>
</comment>
<keyword evidence="7" id="KW-0067">ATP-binding</keyword>
<feature type="transmembrane region" description="Helical" evidence="11">
    <location>
        <begin position="620"/>
        <end position="642"/>
    </location>
</feature>
<protein>
    <submittedName>
        <fullName evidence="13">ATPase component (LolD)</fullName>
    </submittedName>
</protein>
<dbReference type="InterPro" id="IPR025857">
    <property type="entry name" value="MacB_PCD"/>
</dbReference>
<keyword evidence="2" id="KW-0813">Transport</keyword>
<keyword evidence="8 11" id="KW-1133">Transmembrane helix</keyword>
<dbReference type="InterPro" id="IPR027417">
    <property type="entry name" value="P-loop_NTPase"/>
</dbReference>
<evidence type="ECO:0000256" key="6">
    <source>
        <dbReference type="ARBA" id="ARBA00022741"/>
    </source>
</evidence>
<evidence type="ECO:0000256" key="4">
    <source>
        <dbReference type="ARBA" id="ARBA00022519"/>
    </source>
</evidence>
<evidence type="ECO:0000256" key="2">
    <source>
        <dbReference type="ARBA" id="ARBA00022448"/>
    </source>
</evidence>
<dbReference type="PROSITE" id="PS50893">
    <property type="entry name" value="ABC_TRANSPORTER_2"/>
    <property type="match status" value="1"/>
</dbReference>
<evidence type="ECO:0000313" key="14">
    <source>
        <dbReference type="Proteomes" id="UP001314241"/>
    </source>
</evidence>
<dbReference type="PANTHER" id="PTHR42798">
    <property type="entry name" value="LIPOPROTEIN-RELEASING SYSTEM ATP-BINDING PROTEIN LOLD"/>
    <property type="match status" value="1"/>
</dbReference>
<dbReference type="InterPro" id="IPR003439">
    <property type="entry name" value="ABC_transporter-like_ATP-bd"/>
</dbReference>
<keyword evidence="5 11" id="KW-0812">Transmembrane</keyword>
<dbReference type="PANTHER" id="PTHR42798:SF6">
    <property type="entry name" value="CELL DIVISION ATP-BINDING PROTEIN FTSE"/>
    <property type="match status" value="1"/>
</dbReference>
<accession>A0ABP0ENV8</accession>